<keyword evidence="1" id="KW-0732">Signal</keyword>
<dbReference type="OrthoDB" id="79908at2"/>
<evidence type="ECO:0000313" key="2">
    <source>
        <dbReference type="EMBL" id="BBM46408.1"/>
    </source>
</evidence>
<reference evidence="2 3" key="1">
    <citation type="submission" date="2019-07" db="EMBL/GenBank/DDBJ databases">
        <title>Complete Genome Sequence of Leptotrichia trevisanii Strain JMUB3870.</title>
        <authorList>
            <person name="Watanabe S."/>
            <person name="Cui L."/>
        </authorList>
    </citation>
    <scope>NUCLEOTIDE SEQUENCE [LARGE SCALE GENOMIC DNA]</scope>
    <source>
        <strain evidence="2 3">JMUB3870</strain>
    </source>
</reference>
<feature type="signal peptide" evidence="1">
    <location>
        <begin position="1"/>
        <end position="18"/>
    </location>
</feature>
<keyword evidence="3" id="KW-1185">Reference proteome</keyword>
<protein>
    <submittedName>
        <fullName evidence="2">Uncharacterized protein</fullName>
    </submittedName>
</protein>
<name>A0A510K443_9FUSO</name>
<dbReference type="EMBL" id="AP019831">
    <property type="protein sequence ID" value="BBM46408.1"/>
    <property type="molecule type" value="Genomic_DNA"/>
</dbReference>
<dbReference type="RefSeq" id="WP_155283213.1">
    <property type="nucleotide sequence ID" value="NZ_AP019831.1"/>
</dbReference>
<proteinExistence type="predicted"/>
<accession>A0A510K443</accession>
<dbReference type="Proteomes" id="UP000422644">
    <property type="component" value="Chromosome"/>
</dbReference>
<evidence type="ECO:0000313" key="3">
    <source>
        <dbReference type="Proteomes" id="UP000422644"/>
    </source>
</evidence>
<gene>
    <name evidence="2" type="ORF">JMUB3870_2558</name>
</gene>
<sequence length="227" mass="26831">MKKILFILLLGVAIQGLAETIVKGTYDTKKKRYIELSQIFEKEINLSYVLPSDKKNIVTYKTEDYDILVRKSDLLELYNKNRDKKENNIKNNISDKDKKLDYVRNYIAELVENNKAVIYERKTKKEIKNIVKVKYNNNIYYDAGRGSNYDGYKFYTDKSLSQEIMKFDIITQFGIALHSSLGDNPYNRELTEKEKEYREKNGNHFEELKALYKKAIQNPNVEQKISY</sequence>
<feature type="chain" id="PRO_5022134607" evidence="1">
    <location>
        <begin position="19"/>
        <end position="227"/>
    </location>
</feature>
<evidence type="ECO:0000256" key="1">
    <source>
        <dbReference type="SAM" id="SignalP"/>
    </source>
</evidence>
<organism evidence="2 3">
    <name type="scientific">Leptotrichia trevisanii</name>
    <dbReference type="NCBI Taxonomy" id="109328"/>
    <lineage>
        <taxon>Bacteria</taxon>
        <taxon>Fusobacteriati</taxon>
        <taxon>Fusobacteriota</taxon>
        <taxon>Fusobacteriia</taxon>
        <taxon>Fusobacteriales</taxon>
        <taxon>Leptotrichiaceae</taxon>
        <taxon>Leptotrichia</taxon>
    </lineage>
</organism>
<dbReference type="AlphaFoldDB" id="A0A510K443"/>